<comment type="caution">
    <text evidence="2">The sequence shown here is derived from an EMBL/GenBank/DDBJ whole genome shotgun (WGS) entry which is preliminary data.</text>
</comment>
<reference evidence="2 3" key="1">
    <citation type="submission" date="2019-12" db="EMBL/GenBank/DDBJ databases">
        <title>Comparative genomics gives insights into the taxonomy of the Azoarcus-Aromatoleum group and reveals separate origins of nif in the plant-associated Azoarcus and non-plant-associated Aromatoleum sub-groups.</title>
        <authorList>
            <person name="Lafos M."/>
            <person name="Maluk M."/>
            <person name="Batista M."/>
            <person name="Junghare M."/>
            <person name="Carmona M."/>
            <person name="Faoro H."/>
            <person name="Cruz L.M."/>
            <person name="Battistoni F."/>
            <person name="De Souza E."/>
            <person name="Pedrosa F."/>
            <person name="Chen W.-M."/>
            <person name="Poole P.S."/>
            <person name="Dixon R.A."/>
            <person name="James E.K."/>
        </authorList>
    </citation>
    <scope>NUCLEOTIDE SEQUENCE [LARGE SCALE GENOMIC DNA]</scope>
    <source>
        <strain evidence="2 3">T</strain>
    </source>
</reference>
<evidence type="ECO:0000313" key="2">
    <source>
        <dbReference type="EMBL" id="NMF98959.1"/>
    </source>
</evidence>
<sequence length="190" mass="21527">MSKQKRRQSRTGIKSYASPTPPVSVDNDFDEEELDEGAFRVLGRVTRAVTYSVLSNDYADMTMRELYALTSLAHAEYVDCSYCDPEGNPVEMFDTADIFIMMPGVSQGFFQYSEILSTLESLEQRGLVELERHDVAPRMERMLGRDYSVRASLTTEGLRLVHSMCGNLNKAASMFDEDVVRQGLDQYHPL</sequence>
<protein>
    <submittedName>
        <fullName evidence="2">Uncharacterized protein</fullName>
    </submittedName>
</protein>
<evidence type="ECO:0000256" key="1">
    <source>
        <dbReference type="SAM" id="MobiDB-lite"/>
    </source>
</evidence>
<dbReference type="Proteomes" id="UP000634522">
    <property type="component" value="Unassembled WGS sequence"/>
</dbReference>
<dbReference type="EMBL" id="WTVS01000035">
    <property type="protein sequence ID" value="NMF98959.1"/>
    <property type="molecule type" value="Genomic_DNA"/>
</dbReference>
<evidence type="ECO:0000313" key="3">
    <source>
        <dbReference type="Proteomes" id="UP000634522"/>
    </source>
</evidence>
<proteinExistence type="predicted"/>
<gene>
    <name evidence="2" type="ORF">GPA27_16390</name>
</gene>
<dbReference type="RefSeq" id="WP_169141647.1">
    <property type="nucleotide sequence ID" value="NZ_WTVS01000035.1"/>
</dbReference>
<feature type="region of interest" description="Disordered" evidence="1">
    <location>
        <begin position="1"/>
        <end position="28"/>
    </location>
</feature>
<accession>A0ABX1NI98</accession>
<keyword evidence="3" id="KW-1185">Reference proteome</keyword>
<name>A0ABX1NI98_9RHOO</name>
<organism evidence="2 3">
    <name type="scientific">Aromatoleum toluolicum</name>
    <dbReference type="NCBI Taxonomy" id="90060"/>
    <lineage>
        <taxon>Bacteria</taxon>
        <taxon>Pseudomonadati</taxon>
        <taxon>Pseudomonadota</taxon>
        <taxon>Betaproteobacteria</taxon>
        <taxon>Rhodocyclales</taxon>
        <taxon>Rhodocyclaceae</taxon>
        <taxon>Aromatoleum</taxon>
    </lineage>
</organism>